<comment type="subcellular location">
    <subcellularLocation>
        <location evidence="1">Nucleus</location>
        <location evidence="1">Nucleolus</location>
    </subcellularLocation>
</comment>
<evidence type="ECO:0000256" key="5">
    <source>
        <dbReference type="ARBA" id="ARBA00023242"/>
    </source>
</evidence>
<dbReference type="AlphaFoldDB" id="A0A1Y1JDG6"/>
<evidence type="ECO:0000256" key="7">
    <source>
        <dbReference type="SAM" id="MobiDB-lite"/>
    </source>
</evidence>
<dbReference type="GeneID" id="39746073"/>
<gene>
    <name evidence="9" type="ORF">PGO_031690</name>
</gene>
<evidence type="ECO:0000256" key="6">
    <source>
        <dbReference type="PROSITE-ProRule" id="PRU00221"/>
    </source>
</evidence>
<keyword evidence="2" id="KW-0698">rRNA processing</keyword>
<dbReference type="InterPro" id="IPR040315">
    <property type="entry name" value="WDR46/Utp7"/>
</dbReference>
<feature type="region of interest" description="Disordered" evidence="7">
    <location>
        <begin position="523"/>
        <end position="650"/>
    </location>
</feature>
<keyword evidence="4" id="KW-0677">Repeat</keyword>
<dbReference type="InterPro" id="IPR015943">
    <property type="entry name" value="WD40/YVTN_repeat-like_dom_sf"/>
</dbReference>
<dbReference type="Gene3D" id="2.130.10.10">
    <property type="entry name" value="YVTN repeat-like/Quinoprotein amine dehydrogenase"/>
    <property type="match status" value="1"/>
</dbReference>
<protein>
    <recommendedName>
        <fullName evidence="8">BING4 C-terminal domain-containing protein</fullName>
    </recommendedName>
</protein>
<dbReference type="InterPro" id="IPR001680">
    <property type="entry name" value="WD40_rpt"/>
</dbReference>
<accession>A0A1Y1JDG6</accession>
<dbReference type="RefSeq" id="XP_028541954.1">
    <property type="nucleotide sequence ID" value="XM_028686153.1"/>
</dbReference>
<organism evidence="9 10">
    <name type="scientific">Plasmodium gonderi</name>
    <dbReference type="NCBI Taxonomy" id="77519"/>
    <lineage>
        <taxon>Eukaryota</taxon>
        <taxon>Sar</taxon>
        <taxon>Alveolata</taxon>
        <taxon>Apicomplexa</taxon>
        <taxon>Aconoidasida</taxon>
        <taxon>Haemosporida</taxon>
        <taxon>Plasmodiidae</taxon>
        <taxon>Plasmodium</taxon>
        <taxon>Plasmodium (Plasmodium)</taxon>
    </lineage>
</organism>
<dbReference type="Pfam" id="PF00400">
    <property type="entry name" value="WD40"/>
    <property type="match status" value="1"/>
</dbReference>
<dbReference type="GO" id="GO:0030686">
    <property type="term" value="C:90S preribosome"/>
    <property type="evidence" value="ECO:0007669"/>
    <property type="project" value="TreeGrafter"/>
</dbReference>
<feature type="domain" description="BING4 C-terminal" evidence="8">
    <location>
        <begin position="437"/>
        <end position="516"/>
    </location>
</feature>
<feature type="compositionally biased region" description="Basic residues" evidence="7">
    <location>
        <begin position="618"/>
        <end position="633"/>
    </location>
</feature>
<name>A0A1Y1JDG6_PLAGO</name>
<dbReference type="Pfam" id="PF08149">
    <property type="entry name" value="BING4CT"/>
    <property type="match status" value="1"/>
</dbReference>
<feature type="compositionally biased region" description="Polar residues" evidence="7">
    <location>
        <begin position="579"/>
        <end position="592"/>
    </location>
</feature>
<feature type="compositionally biased region" description="Low complexity" evidence="7">
    <location>
        <begin position="548"/>
        <end position="557"/>
    </location>
</feature>
<evidence type="ECO:0000313" key="10">
    <source>
        <dbReference type="Proteomes" id="UP000195521"/>
    </source>
</evidence>
<dbReference type="SMART" id="SM01033">
    <property type="entry name" value="BING4CT"/>
    <property type="match status" value="1"/>
</dbReference>
<dbReference type="Proteomes" id="UP000195521">
    <property type="component" value="Unassembled WGS sequence"/>
</dbReference>
<keyword evidence="5" id="KW-0539">Nucleus</keyword>
<evidence type="ECO:0000256" key="1">
    <source>
        <dbReference type="ARBA" id="ARBA00004604"/>
    </source>
</evidence>
<feature type="repeat" description="WD" evidence="6">
    <location>
        <begin position="360"/>
        <end position="399"/>
    </location>
</feature>
<evidence type="ECO:0000256" key="2">
    <source>
        <dbReference type="ARBA" id="ARBA00022552"/>
    </source>
</evidence>
<dbReference type="SUPFAM" id="SSF50978">
    <property type="entry name" value="WD40 repeat-like"/>
    <property type="match status" value="1"/>
</dbReference>
<dbReference type="GO" id="GO:0000462">
    <property type="term" value="P:maturation of SSU-rRNA from tricistronic rRNA transcript (SSU-rRNA, 5.8S rRNA, LSU-rRNA)"/>
    <property type="evidence" value="ECO:0007669"/>
    <property type="project" value="TreeGrafter"/>
</dbReference>
<keyword evidence="10" id="KW-1185">Reference proteome</keyword>
<dbReference type="OrthoDB" id="10251154at2759"/>
<evidence type="ECO:0000313" key="9">
    <source>
        <dbReference type="EMBL" id="GAW79365.1"/>
    </source>
</evidence>
<dbReference type="SMART" id="SM00320">
    <property type="entry name" value="WD40"/>
    <property type="match status" value="3"/>
</dbReference>
<dbReference type="OMA" id="AFSMNSH"/>
<comment type="caution">
    <text evidence="9">The sequence shown here is derived from an EMBL/GenBank/DDBJ whole genome shotgun (WGS) entry which is preliminary data.</text>
</comment>
<proteinExistence type="predicted"/>
<dbReference type="FunFam" id="2.130.10.10:FF:000378">
    <property type="entry name" value="U3 small nucleolar RNA-associated protein 7"/>
    <property type="match status" value="1"/>
</dbReference>
<reference evidence="10" key="1">
    <citation type="submission" date="2017-04" db="EMBL/GenBank/DDBJ databases">
        <title>Plasmodium gonderi genome.</title>
        <authorList>
            <person name="Arisue N."/>
            <person name="Honma H."/>
            <person name="Kawai S."/>
            <person name="Tougan T."/>
            <person name="Tanabe K."/>
            <person name="Horii T."/>
        </authorList>
    </citation>
    <scope>NUCLEOTIDE SEQUENCE [LARGE SCALE GENOMIC DNA]</scope>
    <source>
        <strain evidence="10">ATCC 30045</strain>
    </source>
</reference>
<evidence type="ECO:0000256" key="4">
    <source>
        <dbReference type="ARBA" id="ARBA00022737"/>
    </source>
</evidence>
<dbReference type="PANTHER" id="PTHR14085:SF3">
    <property type="entry name" value="WD REPEAT-CONTAINING PROTEIN 46"/>
    <property type="match status" value="1"/>
</dbReference>
<evidence type="ECO:0000256" key="3">
    <source>
        <dbReference type="ARBA" id="ARBA00022574"/>
    </source>
</evidence>
<dbReference type="InterPro" id="IPR036322">
    <property type="entry name" value="WD40_repeat_dom_sf"/>
</dbReference>
<dbReference type="EMBL" id="BDQF01000003">
    <property type="protein sequence ID" value="GAW79365.1"/>
    <property type="molecule type" value="Genomic_DNA"/>
</dbReference>
<evidence type="ECO:0000259" key="8">
    <source>
        <dbReference type="SMART" id="SM01033"/>
    </source>
</evidence>
<dbReference type="PANTHER" id="PTHR14085">
    <property type="entry name" value="WD-REPEAT PROTEIN BING4"/>
    <property type="match status" value="1"/>
</dbReference>
<dbReference type="InterPro" id="IPR012952">
    <property type="entry name" value="BING4_C_dom"/>
</dbReference>
<dbReference type="PROSITE" id="PS50082">
    <property type="entry name" value="WD_REPEATS_2"/>
    <property type="match status" value="1"/>
</dbReference>
<sequence length="650" mass="75176">MEGILFVQRDVNPEAIEENKINVNVEKANDKSARKVLHKIKKKIQNKIKQKNRIDYLQVDPLLLPKNLPKTKKIKNKKIKNKLNKDVRLAIISSKKMLANSKFKRVDEGFIRFTHDQTDNSTSKEHSIVNTQKEWHTKGKRNEFVSCINEESIQEEEGTSNNLAEHIEVHSKMKKFPTQKEIYNKADVGTKKKILNLRLNLGPYKCSYSRNGKYLLSTGEKGHITLIDTHNLEPKCELEVEETVRCSTILHNHKLFAVAQKKYIYIYDNTGIEVNCIKDILYTYQMEFLPFHFLLTSVGEFGELVYQDISIGNIVTRKKTKRGPCTIMKQNKHDATIYLGHKNGHVTIWTPNMDKPVCDMFCHETPISSLSIQDNYLITASLDCTYKLWDMRKLEFINSYRSHNIIDNIEISDRNIVAFSMNSHFRTYKNFFSKPELYLTHNICGDKINSISFQPFEDICCVGSKYSIKSLLIPGAGLANIDTFVNNPYETKKQVRENEIRSLLEKLPPDTIHFKKNEIGKVNPYTFPSNPKVNHLPPNRSYQSNLHQSMQNSMSSNSKKKNPLSTVKNLHVMRKVSSEPENTSNDEQSTATMDKCNSKHNQGKVHTHLDGGQSTSWKQKKRNKKNQKKKKKNSFLNSNVPKYLRKSFKD</sequence>
<dbReference type="GO" id="GO:0032040">
    <property type="term" value="C:small-subunit processome"/>
    <property type="evidence" value="ECO:0007669"/>
    <property type="project" value="TreeGrafter"/>
</dbReference>
<keyword evidence="3 6" id="KW-0853">WD repeat</keyword>